<feature type="transmembrane region" description="Helical" evidence="2">
    <location>
        <begin position="21"/>
        <end position="42"/>
    </location>
</feature>
<evidence type="ECO:0000313" key="3">
    <source>
        <dbReference type="EMBL" id="EGS35986.1"/>
    </source>
</evidence>
<keyword evidence="4" id="KW-1185">Reference proteome</keyword>
<feature type="compositionally biased region" description="Low complexity" evidence="1">
    <location>
        <begin position="272"/>
        <end position="282"/>
    </location>
</feature>
<protein>
    <submittedName>
        <fullName evidence="3">Conserved domain protein</fullName>
    </submittedName>
</protein>
<organism evidence="3 4">
    <name type="scientific">Limosilactobacillus oris F0423</name>
    <dbReference type="NCBI Taxonomy" id="944562"/>
    <lineage>
        <taxon>Bacteria</taxon>
        <taxon>Bacillati</taxon>
        <taxon>Bacillota</taxon>
        <taxon>Bacilli</taxon>
        <taxon>Lactobacillales</taxon>
        <taxon>Lactobacillaceae</taxon>
        <taxon>Limosilactobacillus</taxon>
    </lineage>
</organism>
<keyword evidence="2" id="KW-0472">Membrane</keyword>
<name>A0ABN0D323_9LACO</name>
<keyword evidence="2" id="KW-1133">Transmembrane helix</keyword>
<sequence length="301" mass="33813">MAKSNNENSRQNFGMWLKSHAKLGIISGMVVLLAILLAVWVAHPRVSGTYYGYIDGKKNVKIVIEKEGKNKKLGYLQYVSTTDTGRAIKRLTKALDRNDQVISELADKDSTALEAKNLMNSKLYKDYLTEAKIPMQAVKHKRKWYLQYQSTLFKEAGYSQSDIKDFTKDLYGNGTYSKENELAPGWRKMTVGTGEKYFLFYRGSKEPNKPQDWAAKTDQKKLAKELNESADVLNKLADLLNMVDSLNDIGKLLDTMDDVDNSDNPFDEGAATDDSSTDSADSGLDDVSFVPSLAQQRLVFN</sequence>
<comment type="caution">
    <text evidence="3">The sequence shown here is derived from an EMBL/GenBank/DDBJ whole genome shotgun (WGS) entry which is preliminary data.</text>
</comment>
<feature type="region of interest" description="Disordered" evidence="1">
    <location>
        <begin position="260"/>
        <end position="284"/>
    </location>
</feature>
<dbReference type="Proteomes" id="UP000006035">
    <property type="component" value="Unassembled WGS sequence"/>
</dbReference>
<dbReference type="RefSeq" id="WP_003716072.1">
    <property type="nucleotide sequence ID" value="NZ_AFTL01000019.1"/>
</dbReference>
<evidence type="ECO:0000256" key="2">
    <source>
        <dbReference type="SAM" id="Phobius"/>
    </source>
</evidence>
<evidence type="ECO:0000256" key="1">
    <source>
        <dbReference type="SAM" id="MobiDB-lite"/>
    </source>
</evidence>
<proteinExistence type="predicted"/>
<dbReference type="EMBL" id="AFTL01000019">
    <property type="protein sequence ID" value="EGS35986.1"/>
    <property type="molecule type" value="Genomic_DNA"/>
</dbReference>
<accession>A0ABN0D323</accession>
<keyword evidence="2" id="KW-0812">Transmembrane</keyword>
<reference evidence="3 4" key="1">
    <citation type="submission" date="2011-05" db="EMBL/GenBank/DDBJ databases">
        <authorList>
            <person name="Durkin A.S."/>
            <person name="Kim M."/>
            <person name="Radune D."/>
            <person name="Hostetler J."/>
            <person name="Torralba M."/>
            <person name="Gillis M."/>
            <person name="Methe B."/>
            <person name="Sutton G."/>
            <person name="Nelson K.E."/>
        </authorList>
    </citation>
    <scope>NUCLEOTIDE SEQUENCE [LARGE SCALE GENOMIC DNA]</scope>
    <source>
        <strain evidence="3 4">F0423</strain>
    </source>
</reference>
<evidence type="ECO:0000313" key="4">
    <source>
        <dbReference type="Proteomes" id="UP000006035"/>
    </source>
</evidence>
<gene>
    <name evidence="3" type="ORF">HMPREF9102_0940</name>
</gene>